<reference evidence="2" key="1">
    <citation type="journal article" date="2019" name="Int. J. Syst. Evol. Microbiol.">
        <title>The Global Catalogue of Microorganisms (GCM) 10K type strain sequencing project: providing services to taxonomists for standard genome sequencing and annotation.</title>
        <authorList>
            <consortium name="The Broad Institute Genomics Platform"/>
            <consortium name="The Broad Institute Genome Sequencing Center for Infectious Disease"/>
            <person name="Wu L."/>
            <person name="Ma J."/>
        </authorList>
    </citation>
    <scope>NUCLEOTIDE SEQUENCE [LARGE SCALE GENOMIC DNA]</scope>
    <source>
        <strain evidence="2">JCM 17225</strain>
    </source>
</reference>
<protein>
    <submittedName>
        <fullName evidence="1">Uncharacterized protein</fullName>
    </submittedName>
</protein>
<accession>A0ABP7T4X4</accession>
<dbReference type="Proteomes" id="UP001501469">
    <property type="component" value="Unassembled WGS sequence"/>
</dbReference>
<evidence type="ECO:0000313" key="1">
    <source>
        <dbReference type="EMBL" id="GAA4020817.1"/>
    </source>
</evidence>
<gene>
    <name evidence="1" type="ORF">GCM10022409_00380</name>
</gene>
<evidence type="ECO:0000313" key="2">
    <source>
        <dbReference type="Proteomes" id="UP001501469"/>
    </source>
</evidence>
<sequence>MRLSYSLSSFKWLWLFAILVACFHGQASYGQSREQVDVYYKPIAPLLRLNQASQTLAKNLDSLTTTVRFSRSTVSTEFDRDIDFGATHRRTVINANGIIFQLDAVSRNGHIIALAAATTELGADSIKQKNVLLQSCDTASVLQFVANRNAFYQSRKTLPDFFVELQANELYALTCGDSSPKTSRYLQIEDLARHNQVSILAEWLASIHCETQAYAVTGFDMIKSKRKILLQQQLLIKHIKQRNAVLVTCAGCLAGLKRTIY</sequence>
<proteinExistence type="predicted"/>
<comment type="caution">
    <text evidence="1">The sequence shown here is derived from an EMBL/GenBank/DDBJ whole genome shotgun (WGS) entry which is preliminary data.</text>
</comment>
<dbReference type="EMBL" id="BAABDK010000001">
    <property type="protein sequence ID" value="GAA4020817.1"/>
    <property type="molecule type" value="Genomic_DNA"/>
</dbReference>
<organism evidence="1 2">
    <name type="scientific">Hymenobacter glaciei</name>
    <dbReference type="NCBI Taxonomy" id="877209"/>
    <lineage>
        <taxon>Bacteria</taxon>
        <taxon>Pseudomonadati</taxon>
        <taxon>Bacteroidota</taxon>
        <taxon>Cytophagia</taxon>
        <taxon>Cytophagales</taxon>
        <taxon>Hymenobacteraceae</taxon>
        <taxon>Hymenobacter</taxon>
    </lineage>
</organism>
<dbReference type="RefSeq" id="WP_345048958.1">
    <property type="nucleotide sequence ID" value="NZ_BAABDK010000001.1"/>
</dbReference>
<dbReference type="PROSITE" id="PS51257">
    <property type="entry name" value="PROKAR_LIPOPROTEIN"/>
    <property type="match status" value="1"/>
</dbReference>
<keyword evidence="2" id="KW-1185">Reference proteome</keyword>
<name>A0ABP7T4X4_9BACT</name>